<protein>
    <submittedName>
        <fullName evidence="1">Uncharacterized protein</fullName>
    </submittedName>
</protein>
<dbReference type="Proteomes" id="UP001183202">
    <property type="component" value="Unassembled WGS sequence"/>
</dbReference>
<comment type="caution">
    <text evidence="1">The sequence shown here is derived from an EMBL/GenBank/DDBJ whole genome shotgun (WGS) entry which is preliminary data.</text>
</comment>
<dbReference type="RefSeq" id="WP_311558126.1">
    <property type="nucleotide sequence ID" value="NZ_JAVREJ010000014.1"/>
</dbReference>
<keyword evidence="2" id="KW-1185">Reference proteome</keyword>
<accession>A0ABU2NDM6</accession>
<proteinExistence type="predicted"/>
<organism evidence="1 2">
    <name type="scientific">Pseudonocardia charpentierae</name>
    <dbReference type="NCBI Taxonomy" id="3075545"/>
    <lineage>
        <taxon>Bacteria</taxon>
        <taxon>Bacillati</taxon>
        <taxon>Actinomycetota</taxon>
        <taxon>Actinomycetes</taxon>
        <taxon>Pseudonocardiales</taxon>
        <taxon>Pseudonocardiaceae</taxon>
        <taxon>Pseudonocardia</taxon>
    </lineage>
</organism>
<evidence type="ECO:0000313" key="2">
    <source>
        <dbReference type="Proteomes" id="UP001183202"/>
    </source>
</evidence>
<reference evidence="2" key="1">
    <citation type="submission" date="2023-07" db="EMBL/GenBank/DDBJ databases">
        <title>30 novel species of actinomycetes from the DSMZ collection.</title>
        <authorList>
            <person name="Nouioui I."/>
        </authorList>
    </citation>
    <scope>NUCLEOTIDE SEQUENCE [LARGE SCALE GENOMIC DNA]</scope>
    <source>
        <strain evidence="2">DSM 45834</strain>
    </source>
</reference>
<evidence type="ECO:0000313" key="1">
    <source>
        <dbReference type="EMBL" id="MDT0351702.1"/>
    </source>
</evidence>
<gene>
    <name evidence="1" type="ORF">RM445_19445</name>
</gene>
<dbReference type="EMBL" id="JAVREJ010000014">
    <property type="protein sequence ID" value="MDT0351702.1"/>
    <property type="molecule type" value="Genomic_DNA"/>
</dbReference>
<sequence>MTEMLRRALRRLETVAESSFATVGSILSRHYGALSHPSSRA</sequence>
<name>A0ABU2NDM6_9PSEU</name>